<dbReference type="AlphaFoldDB" id="W0ALW9"/>
<reference evidence="3 4" key="1">
    <citation type="submission" date="2013-07" db="EMBL/GenBank/DDBJ databases">
        <title>Completed genome of Sphingomonas sanxanigenens NX02.</title>
        <authorList>
            <person name="Ma T."/>
            <person name="Huang H."/>
            <person name="Wu M."/>
            <person name="Li X."/>
            <person name="Li G."/>
        </authorList>
    </citation>
    <scope>NUCLEOTIDE SEQUENCE [LARGE SCALE GENOMIC DNA]</scope>
    <source>
        <strain evidence="3 4">NX02</strain>
    </source>
</reference>
<organism evidence="3 4">
    <name type="scientific">Sphingomonas sanxanigenens DSM 19645 = NX02</name>
    <dbReference type="NCBI Taxonomy" id="1123269"/>
    <lineage>
        <taxon>Bacteria</taxon>
        <taxon>Pseudomonadati</taxon>
        <taxon>Pseudomonadota</taxon>
        <taxon>Alphaproteobacteria</taxon>
        <taxon>Sphingomonadales</taxon>
        <taxon>Sphingomonadaceae</taxon>
        <taxon>Sphingomonas</taxon>
    </lineage>
</organism>
<proteinExistence type="predicted"/>
<dbReference type="STRING" id="1123269.NX02_25470"/>
<name>W0ALW9_9SPHN</name>
<dbReference type="InterPro" id="IPR011105">
    <property type="entry name" value="Cell_wall_hydrolase_SleB"/>
</dbReference>
<protein>
    <recommendedName>
        <fullName evidence="2">Cell wall hydrolase SleB domain-containing protein</fullName>
    </recommendedName>
</protein>
<evidence type="ECO:0000313" key="3">
    <source>
        <dbReference type="EMBL" id="AHE56700.1"/>
    </source>
</evidence>
<dbReference type="Pfam" id="PF07486">
    <property type="entry name" value="Hydrolase_2"/>
    <property type="match status" value="1"/>
</dbReference>
<dbReference type="HOGENOM" id="CLU_086663_0_1_5"/>
<accession>W0ALW9</accession>
<dbReference type="KEGG" id="ssan:NX02_25470"/>
<gene>
    <name evidence="3" type="ORF">NX02_25470</name>
</gene>
<dbReference type="Proteomes" id="UP000018851">
    <property type="component" value="Chromosome"/>
</dbReference>
<keyword evidence="4" id="KW-1185">Reference proteome</keyword>
<feature type="domain" description="Cell wall hydrolase SleB" evidence="2">
    <location>
        <begin position="99"/>
        <end position="201"/>
    </location>
</feature>
<dbReference type="PATRIC" id="fig|1123269.5.peg.4995"/>
<dbReference type="Gene3D" id="1.10.10.2520">
    <property type="entry name" value="Cell wall hydrolase SleB, domain 1"/>
    <property type="match status" value="1"/>
</dbReference>
<dbReference type="eggNOG" id="COG3773">
    <property type="taxonomic scope" value="Bacteria"/>
</dbReference>
<evidence type="ECO:0000259" key="2">
    <source>
        <dbReference type="Pfam" id="PF07486"/>
    </source>
</evidence>
<evidence type="ECO:0000256" key="1">
    <source>
        <dbReference type="SAM" id="SignalP"/>
    </source>
</evidence>
<feature type="chain" id="PRO_5004785549" description="Cell wall hydrolase SleB domain-containing protein" evidence="1">
    <location>
        <begin position="32"/>
        <end position="202"/>
    </location>
</feature>
<dbReference type="OrthoDB" id="9785345at2"/>
<feature type="signal peptide" evidence="1">
    <location>
        <begin position="1"/>
        <end position="31"/>
    </location>
</feature>
<dbReference type="GO" id="GO:0016787">
    <property type="term" value="F:hydrolase activity"/>
    <property type="evidence" value="ECO:0007669"/>
    <property type="project" value="InterPro"/>
</dbReference>
<evidence type="ECO:0000313" key="4">
    <source>
        <dbReference type="Proteomes" id="UP000018851"/>
    </source>
</evidence>
<keyword evidence="1" id="KW-0732">Signal</keyword>
<dbReference type="EMBL" id="CP006644">
    <property type="protein sequence ID" value="AHE56700.1"/>
    <property type="molecule type" value="Genomic_DNA"/>
</dbReference>
<dbReference type="RefSeq" id="WP_025294802.1">
    <property type="nucleotide sequence ID" value="NZ_CP006644.1"/>
</dbReference>
<sequence length="202" mass="21635">MTFSFQFVARAMLFACAFAASLAGFSSPAMAEAAAPEANGFGIMQRLQIVAPSPRIFLGNAFAPTAASLATLVASHVMPAALDAETECLAGAIYFESRGEPLDGQLAVAEVIRNRAASGRFPASLCGVVFQPSQFSFVRGGAMPPIRRESDQWRRAVAVAQIALGGQWASSVGKALFFHASRIAPRWRLQRLARVGNHIFYR</sequence>
<dbReference type="InterPro" id="IPR042047">
    <property type="entry name" value="SleB_dom1"/>
</dbReference>